<dbReference type="RefSeq" id="WP_246466354.1">
    <property type="nucleotide sequence ID" value="NZ_JACHMN010000002.1"/>
</dbReference>
<organism evidence="6 7">
    <name type="scientific">Allocatelliglobosispora scoriae</name>
    <dbReference type="NCBI Taxonomy" id="643052"/>
    <lineage>
        <taxon>Bacteria</taxon>
        <taxon>Bacillati</taxon>
        <taxon>Actinomycetota</taxon>
        <taxon>Actinomycetes</taxon>
        <taxon>Micromonosporales</taxon>
        <taxon>Micromonosporaceae</taxon>
        <taxon>Allocatelliglobosispora</taxon>
    </lineage>
</organism>
<evidence type="ECO:0000259" key="5">
    <source>
        <dbReference type="PROSITE" id="PS51462"/>
    </source>
</evidence>
<feature type="domain" description="Nudix hydrolase" evidence="5">
    <location>
        <begin position="132"/>
        <end position="264"/>
    </location>
</feature>
<dbReference type="PANTHER" id="PTHR43046:SF14">
    <property type="entry name" value="MUTT_NUDIX FAMILY PROTEIN"/>
    <property type="match status" value="1"/>
</dbReference>
<dbReference type="InterPro" id="IPR056238">
    <property type="entry name" value="YunG-like"/>
</dbReference>
<dbReference type="Gene3D" id="3.90.79.10">
    <property type="entry name" value="Nucleoside Triphosphate Pyrophosphohydrolase"/>
    <property type="match status" value="1"/>
</dbReference>
<dbReference type="PROSITE" id="PS51462">
    <property type="entry name" value="NUDIX"/>
    <property type="match status" value="1"/>
</dbReference>
<keyword evidence="7" id="KW-1185">Reference proteome</keyword>
<protein>
    <submittedName>
        <fullName evidence="6">8-oxo-dGTP pyrophosphatase MutT (NUDIX family)</fullName>
    </submittedName>
</protein>
<evidence type="ECO:0000256" key="1">
    <source>
        <dbReference type="ARBA" id="ARBA00001946"/>
    </source>
</evidence>
<evidence type="ECO:0000256" key="3">
    <source>
        <dbReference type="ARBA" id="ARBA00022801"/>
    </source>
</evidence>
<dbReference type="SUPFAM" id="SSF55811">
    <property type="entry name" value="Nudix"/>
    <property type="match status" value="1"/>
</dbReference>
<evidence type="ECO:0000313" key="6">
    <source>
        <dbReference type="EMBL" id="MBB5869709.1"/>
    </source>
</evidence>
<dbReference type="Pfam" id="PF00293">
    <property type="entry name" value="NUDIX"/>
    <property type="match status" value="1"/>
</dbReference>
<reference evidence="6 7" key="1">
    <citation type="submission" date="2020-08" db="EMBL/GenBank/DDBJ databases">
        <title>Sequencing the genomes of 1000 actinobacteria strains.</title>
        <authorList>
            <person name="Klenk H.-P."/>
        </authorList>
    </citation>
    <scope>NUCLEOTIDE SEQUENCE [LARGE SCALE GENOMIC DNA]</scope>
    <source>
        <strain evidence="6 7">DSM 45362</strain>
    </source>
</reference>
<evidence type="ECO:0000256" key="2">
    <source>
        <dbReference type="ARBA" id="ARBA00005582"/>
    </source>
</evidence>
<proteinExistence type="inferred from homology"/>
<dbReference type="Proteomes" id="UP000587527">
    <property type="component" value="Unassembled WGS sequence"/>
</dbReference>
<evidence type="ECO:0000313" key="7">
    <source>
        <dbReference type="Proteomes" id="UP000587527"/>
    </source>
</evidence>
<dbReference type="PANTHER" id="PTHR43046">
    <property type="entry name" value="GDP-MANNOSE MANNOSYL HYDROLASE"/>
    <property type="match status" value="1"/>
</dbReference>
<dbReference type="PRINTS" id="PR00502">
    <property type="entry name" value="NUDIXFAMILY"/>
</dbReference>
<dbReference type="InterPro" id="IPR015797">
    <property type="entry name" value="NUDIX_hydrolase-like_dom_sf"/>
</dbReference>
<gene>
    <name evidence="6" type="ORF">F4553_003088</name>
</gene>
<evidence type="ECO:0000256" key="4">
    <source>
        <dbReference type="RuleBase" id="RU003476"/>
    </source>
</evidence>
<dbReference type="PROSITE" id="PS00893">
    <property type="entry name" value="NUDIX_BOX"/>
    <property type="match status" value="1"/>
</dbReference>
<accession>A0A841BR90</accession>
<sequence length="265" mass="29095">MTTTWTMPRFQAAVAAAWGPDTCDPSDLTDWHEDNPSRGQCGPTALVLHDVFGGELVLGEVHVDGVQHGFHWWNRLPDGTEVDLTRQQFQPHEVVTTVRTKLRPAGAPGRCQGQYELLRRRVLEPPPIAVADPVRIALVLLTDAGGALLLQHRSADALAEPDQWSLPGGHIEPGETPQQAARRELFEETGLRVPGELRPFWSGVRPDAVDAAVTAEFHVFTAETPLPWPTITVGEGQAAEFVAPERVVEFNLSPTAAFVLWHALR</sequence>
<dbReference type="InterPro" id="IPR020084">
    <property type="entry name" value="NUDIX_hydrolase_CS"/>
</dbReference>
<comment type="similarity">
    <text evidence="2 4">Belongs to the Nudix hydrolase family.</text>
</comment>
<name>A0A841BR90_9ACTN</name>
<dbReference type="GO" id="GO:0016787">
    <property type="term" value="F:hydrolase activity"/>
    <property type="evidence" value="ECO:0007669"/>
    <property type="project" value="UniProtKB-KW"/>
</dbReference>
<dbReference type="EMBL" id="JACHMN010000002">
    <property type="protein sequence ID" value="MBB5869709.1"/>
    <property type="molecule type" value="Genomic_DNA"/>
</dbReference>
<dbReference type="InterPro" id="IPR020476">
    <property type="entry name" value="Nudix_hydrolase"/>
</dbReference>
<dbReference type="InterPro" id="IPR000086">
    <property type="entry name" value="NUDIX_hydrolase_dom"/>
</dbReference>
<dbReference type="AlphaFoldDB" id="A0A841BR90"/>
<dbReference type="Pfam" id="PF24585">
    <property type="entry name" value="YunG"/>
    <property type="match status" value="1"/>
</dbReference>
<comment type="cofactor">
    <cofactor evidence="1">
        <name>Mg(2+)</name>
        <dbReference type="ChEBI" id="CHEBI:18420"/>
    </cofactor>
</comment>
<comment type="caution">
    <text evidence="6">The sequence shown here is derived from an EMBL/GenBank/DDBJ whole genome shotgun (WGS) entry which is preliminary data.</text>
</comment>
<keyword evidence="3 4" id="KW-0378">Hydrolase</keyword>